<evidence type="ECO:0000313" key="1">
    <source>
        <dbReference type="EMBL" id="KAA6337671.1"/>
    </source>
</evidence>
<reference evidence="1" key="1">
    <citation type="submission" date="2019-03" db="EMBL/GenBank/DDBJ databases">
        <title>Single cell metagenomics reveals metabolic interactions within the superorganism composed of flagellate Streblomastix strix and complex community of Bacteroidetes bacteria on its surface.</title>
        <authorList>
            <person name="Treitli S.C."/>
            <person name="Kolisko M."/>
            <person name="Husnik F."/>
            <person name="Keeling P."/>
            <person name="Hampl V."/>
        </authorList>
    </citation>
    <scope>NUCLEOTIDE SEQUENCE</scope>
    <source>
        <strain evidence="1">STM</strain>
    </source>
</reference>
<dbReference type="AlphaFoldDB" id="A0A5J4RXA2"/>
<gene>
    <name evidence="1" type="ORF">EZS27_014267</name>
</gene>
<protein>
    <submittedName>
        <fullName evidence="1">Uncharacterized protein</fullName>
    </submittedName>
</protein>
<sequence>MNINSPIFFYCVRADFGTYTRQFIEGNYIIISWLPKDDLSSVTTRAELYPLYRKEYPTDTNNVIIGQQVGQIAHFCRK</sequence>
<name>A0A5J4RXA2_9ZZZZ</name>
<dbReference type="EMBL" id="SNRY01000679">
    <property type="protein sequence ID" value="KAA6337671.1"/>
    <property type="molecule type" value="Genomic_DNA"/>
</dbReference>
<proteinExistence type="predicted"/>
<comment type="caution">
    <text evidence="1">The sequence shown here is derived from an EMBL/GenBank/DDBJ whole genome shotgun (WGS) entry which is preliminary data.</text>
</comment>
<organism evidence="1">
    <name type="scientific">termite gut metagenome</name>
    <dbReference type="NCBI Taxonomy" id="433724"/>
    <lineage>
        <taxon>unclassified sequences</taxon>
        <taxon>metagenomes</taxon>
        <taxon>organismal metagenomes</taxon>
    </lineage>
</organism>
<accession>A0A5J4RXA2</accession>